<proteinExistence type="predicted"/>
<comment type="caution">
    <text evidence="1">The sequence shown here is derived from an EMBL/GenBank/DDBJ whole genome shotgun (WGS) entry which is preliminary data.</text>
</comment>
<evidence type="ECO:0000313" key="2">
    <source>
        <dbReference type="EMBL" id="CAF2204614.1"/>
    </source>
</evidence>
<dbReference type="EMBL" id="CAJNRG010016597">
    <property type="protein sequence ID" value="CAF2204614.1"/>
    <property type="molecule type" value="Genomic_DNA"/>
</dbReference>
<evidence type="ECO:0000313" key="3">
    <source>
        <dbReference type="Proteomes" id="UP000663856"/>
    </source>
</evidence>
<protein>
    <submittedName>
        <fullName evidence="1">Uncharacterized protein</fullName>
    </submittedName>
</protein>
<reference evidence="1" key="1">
    <citation type="submission" date="2021-02" db="EMBL/GenBank/DDBJ databases">
        <authorList>
            <person name="Nowell W R."/>
        </authorList>
    </citation>
    <scope>NUCLEOTIDE SEQUENCE</scope>
</reference>
<dbReference type="Proteomes" id="UP000663856">
    <property type="component" value="Unassembled WGS sequence"/>
</dbReference>
<dbReference type="EMBL" id="CAJNRF010011151">
    <property type="protein sequence ID" value="CAF2128883.1"/>
    <property type="molecule type" value="Genomic_DNA"/>
</dbReference>
<dbReference type="Proteomes" id="UP000663887">
    <property type="component" value="Unassembled WGS sequence"/>
</dbReference>
<dbReference type="AlphaFoldDB" id="A0A816VKY3"/>
<sequence length="383" mass="43620">MCLLLQQYIGMAFTLERIRIDISEDDSCFFASKLPEVICSDASVTFASLLTRSNETPADCGSELEHLLVLAGLFDLKLKTICNHAICSNHRRALLNMWHRKNNCNLCTEVFNKNKRSSTNIRRVSKTIALCVWHNQRLNVYHQWFCTSCRIACTAKYNDRKDAQDPFQWLLDETIAFTPSTAGVSLPAGDYEYEPAEDPVSPGYITKEKREFRQWLVSTGYEGRWRSTDNYRSLSQHDQRVFRNQTKDILRHILRQFVSNDAGRGTISDVTRAPVEKYTEEQIIHFITFIQSPHITTDMPFGEQKLKLGSGEKLVVPDVIRNAIPSRIISQYLAYCNEAVDGNDFKPFASSSLFAILHKCKASTRKSLVGLDNFSSDGATAFE</sequence>
<organism evidence="1 3">
    <name type="scientific">Rotaria magnacalcarata</name>
    <dbReference type="NCBI Taxonomy" id="392030"/>
    <lineage>
        <taxon>Eukaryota</taxon>
        <taxon>Metazoa</taxon>
        <taxon>Spiralia</taxon>
        <taxon>Gnathifera</taxon>
        <taxon>Rotifera</taxon>
        <taxon>Eurotatoria</taxon>
        <taxon>Bdelloidea</taxon>
        <taxon>Philodinida</taxon>
        <taxon>Philodinidae</taxon>
        <taxon>Rotaria</taxon>
    </lineage>
</organism>
<name>A0A816VKY3_9BILA</name>
<gene>
    <name evidence="1" type="ORF">WKI299_LOCUS25929</name>
    <name evidence="2" type="ORF">XDN619_LOCUS32965</name>
</gene>
<evidence type="ECO:0000313" key="1">
    <source>
        <dbReference type="EMBL" id="CAF2128883.1"/>
    </source>
</evidence>
<accession>A0A816VKY3</accession>